<dbReference type="RefSeq" id="XP_030830419.1">
    <property type="nucleotide sequence ID" value="XM_030974559.1"/>
</dbReference>
<protein>
    <submittedName>
        <fullName evidence="2">Uncharacterized protein</fullName>
    </submittedName>
</protein>
<dbReference type="GeneID" id="105446193"/>
<keyword evidence="3" id="KW-1185">Reference proteome</keyword>
<feature type="compositionally biased region" description="Polar residues" evidence="1">
    <location>
        <begin position="1"/>
        <end position="14"/>
    </location>
</feature>
<reference evidence="2" key="2">
    <citation type="submission" date="2021-01" db="UniProtKB">
        <authorList>
            <consortium name="EnsemblMetazoa"/>
        </authorList>
    </citation>
    <scope>IDENTIFICATION</scope>
</reference>
<organism evidence="2 3">
    <name type="scientific">Strongylocentrotus purpuratus</name>
    <name type="common">Purple sea urchin</name>
    <dbReference type="NCBI Taxonomy" id="7668"/>
    <lineage>
        <taxon>Eukaryota</taxon>
        <taxon>Metazoa</taxon>
        <taxon>Echinodermata</taxon>
        <taxon>Eleutherozoa</taxon>
        <taxon>Echinozoa</taxon>
        <taxon>Echinoidea</taxon>
        <taxon>Euechinoidea</taxon>
        <taxon>Echinacea</taxon>
        <taxon>Camarodonta</taxon>
        <taxon>Echinidea</taxon>
        <taxon>Strongylocentrotidae</taxon>
        <taxon>Strongylocentrotus</taxon>
    </lineage>
</organism>
<dbReference type="InParanoid" id="A0A7M7N5L9"/>
<proteinExistence type="predicted"/>
<name>A0A7M7N5L9_STRPU</name>
<reference evidence="3" key="1">
    <citation type="submission" date="2015-02" db="EMBL/GenBank/DDBJ databases">
        <title>Genome sequencing for Strongylocentrotus purpuratus.</title>
        <authorList>
            <person name="Murali S."/>
            <person name="Liu Y."/>
            <person name="Vee V."/>
            <person name="English A."/>
            <person name="Wang M."/>
            <person name="Skinner E."/>
            <person name="Han Y."/>
            <person name="Muzny D.M."/>
            <person name="Worley K.C."/>
            <person name="Gibbs R.A."/>
        </authorList>
    </citation>
    <scope>NUCLEOTIDE SEQUENCE</scope>
</reference>
<evidence type="ECO:0000256" key="1">
    <source>
        <dbReference type="SAM" id="MobiDB-lite"/>
    </source>
</evidence>
<sequence>MVTPTTSSSMDPNHSTPSSASTSSPTSYDNVIMTTIHHYTAQSSTKTTDESYDIDNDSFRSDSLSDVSDIDTSSQNVAIQTSEQLEKTYHSSLPSEVPTNMAITDVYEISSRVSSTSSASPVSINITSKPVTTSSPTVATSDLKTLSIRTHSSSTSVSNSTSPHITVPLSSTSPSMPSTMPLALATSPSLPSSSPSSSSLPSSSSSTLLTALLSLDEDYNGNEMVVDESVFLYSSDGDENENAVEFDESVLHSNLETNHVLSSSLIMQLSSSSSVSLHGNEFYLSSRINLAIAWTILITLSLTLME</sequence>
<feature type="region of interest" description="Disordered" evidence="1">
    <location>
        <begin position="118"/>
        <end position="138"/>
    </location>
</feature>
<dbReference type="Proteomes" id="UP000007110">
    <property type="component" value="Unassembled WGS sequence"/>
</dbReference>
<feature type="region of interest" description="Disordered" evidence="1">
    <location>
        <begin position="151"/>
        <end position="203"/>
    </location>
</feature>
<evidence type="ECO:0000313" key="3">
    <source>
        <dbReference type="Proteomes" id="UP000007110"/>
    </source>
</evidence>
<evidence type="ECO:0000313" key="2">
    <source>
        <dbReference type="EnsemblMetazoa" id="XP_030830419"/>
    </source>
</evidence>
<feature type="region of interest" description="Disordered" evidence="1">
    <location>
        <begin position="1"/>
        <end position="27"/>
    </location>
</feature>
<feature type="compositionally biased region" description="Low complexity" evidence="1">
    <location>
        <begin position="15"/>
        <end position="27"/>
    </location>
</feature>
<dbReference type="EnsemblMetazoa" id="XM_030974559">
    <property type="protein sequence ID" value="XP_030830419"/>
    <property type="gene ID" value="LOC105446193"/>
</dbReference>
<accession>A0A7M7N5L9</accession>
<dbReference type="AlphaFoldDB" id="A0A7M7N5L9"/>